<comment type="catalytic activity">
    <reaction evidence="1">
        <text>Preference for hydrophobic residues at P1 and P1' and basic residues at P2' and P3'. A model nonapeptide is cleaved at -Ala-Tyr-|-Leu-Lys-Lys-.</text>
        <dbReference type="EC" id="3.4.24.36"/>
    </reaction>
</comment>
<keyword evidence="20" id="KW-1185">Reference proteome</keyword>
<organism evidence="19 20">
    <name type="scientific">Trypanosoma theileri</name>
    <dbReference type="NCBI Taxonomy" id="67003"/>
    <lineage>
        <taxon>Eukaryota</taxon>
        <taxon>Discoba</taxon>
        <taxon>Euglenozoa</taxon>
        <taxon>Kinetoplastea</taxon>
        <taxon>Metakinetoplastina</taxon>
        <taxon>Trypanosomatida</taxon>
        <taxon>Trypanosomatidae</taxon>
        <taxon>Trypanosoma</taxon>
    </lineage>
</organism>
<feature type="region of interest" description="Disordered" evidence="17">
    <location>
        <begin position="52"/>
        <end position="110"/>
    </location>
</feature>
<feature type="transmembrane region" description="Helical" evidence="18">
    <location>
        <begin position="422"/>
        <end position="442"/>
    </location>
</feature>
<sequence length="443" mass="48681">MVRQGISVRGKSNISFVVSQNTRRESIGHYNCENVQGMELEDENPYAMIRPGSQASERSRRPRGHQTVLGGPRQGRRNRQILPSSAAQEASVREEYDQPEVQGNIPSADFDHHMNLTESFNYNRPLPRSPYRLGAHTANADGGSSRSTFVEKLKSSYSNIPSFSHWKRRNAKDELMVGFVGAGYYTALTLGAFADLGYYRVNWAMAEQMSWGNKAGCEFLNDKCVKEGSTKFPDMFCTTESTDGTDSLQCTSDRQSMGRCGIQTYERDLEGQFQYFSDAMTGGERASQMDYCPFITAESGFSCINGEQSDNMPGSLIAANSRCVQGENLIADDTAVGAVCVEVSCKFKVVSVRYSGNIEWHSCYEGETLTVNSGALQGKIVCPKYADVCNTINRKVDESQGPRTRAAIMGVRGNDGNTDGSVTAAIFAPLLFIFLAVSTIMAP</sequence>
<keyword evidence="9" id="KW-0130">Cell adhesion</keyword>
<evidence type="ECO:0000256" key="15">
    <source>
        <dbReference type="PIRSR" id="PIRSR601577-2"/>
    </source>
</evidence>
<dbReference type="OrthoDB" id="527990at2759"/>
<evidence type="ECO:0000313" key="20">
    <source>
        <dbReference type="Proteomes" id="UP000192257"/>
    </source>
</evidence>
<evidence type="ECO:0000256" key="12">
    <source>
        <dbReference type="ARBA" id="ARBA00023145"/>
    </source>
</evidence>
<evidence type="ECO:0000313" key="19">
    <source>
        <dbReference type="EMBL" id="ORC83915.1"/>
    </source>
</evidence>
<evidence type="ECO:0000256" key="13">
    <source>
        <dbReference type="ARBA" id="ARBA00023157"/>
    </source>
</evidence>
<keyword evidence="11 18" id="KW-0472">Membrane</keyword>
<evidence type="ECO:0000256" key="17">
    <source>
        <dbReference type="SAM" id="MobiDB-lite"/>
    </source>
</evidence>
<dbReference type="RefSeq" id="XP_028877981.1">
    <property type="nucleotide sequence ID" value="XM_029030764.1"/>
</dbReference>
<dbReference type="GO" id="GO:0046872">
    <property type="term" value="F:metal ion binding"/>
    <property type="evidence" value="ECO:0007669"/>
    <property type="project" value="UniProtKB-KW"/>
</dbReference>
<keyword evidence="14" id="KW-0325">Glycoprotein</keyword>
<keyword evidence="13" id="KW-1015">Disulfide bond</keyword>
<dbReference type="EMBL" id="NBCO01000054">
    <property type="protein sequence ID" value="ORC83915.1"/>
    <property type="molecule type" value="Genomic_DNA"/>
</dbReference>
<keyword evidence="5 15" id="KW-0479">Metal-binding</keyword>
<evidence type="ECO:0000256" key="2">
    <source>
        <dbReference type="ARBA" id="ARBA00004370"/>
    </source>
</evidence>
<evidence type="ECO:0000256" key="18">
    <source>
        <dbReference type="SAM" id="Phobius"/>
    </source>
</evidence>
<dbReference type="InterPro" id="IPR001577">
    <property type="entry name" value="Peptidase_M8"/>
</dbReference>
<evidence type="ECO:0000256" key="16">
    <source>
        <dbReference type="RuleBase" id="RU366077"/>
    </source>
</evidence>
<evidence type="ECO:0000256" key="9">
    <source>
        <dbReference type="ARBA" id="ARBA00022889"/>
    </source>
</evidence>
<evidence type="ECO:0000256" key="3">
    <source>
        <dbReference type="ARBA" id="ARBA00005860"/>
    </source>
</evidence>
<keyword evidence="12" id="KW-0865">Zymogen</keyword>
<comment type="caution">
    <text evidence="19">The sequence shown here is derived from an EMBL/GenBank/DDBJ whole genome shotgun (WGS) entry which is preliminary data.</text>
</comment>
<dbReference type="AlphaFoldDB" id="A0A1X0NGS6"/>
<dbReference type="GO" id="GO:0006508">
    <property type="term" value="P:proteolysis"/>
    <property type="evidence" value="ECO:0007669"/>
    <property type="project" value="UniProtKB-KW"/>
</dbReference>
<evidence type="ECO:0000256" key="6">
    <source>
        <dbReference type="ARBA" id="ARBA00022729"/>
    </source>
</evidence>
<keyword evidence="4 16" id="KW-0645">Protease</keyword>
<dbReference type="Gene3D" id="2.10.55.10">
    <property type="entry name" value="Leishmanolysin domain 3"/>
    <property type="match status" value="1"/>
</dbReference>
<dbReference type="Proteomes" id="UP000192257">
    <property type="component" value="Unassembled WGS sequence"/>
</dbReference>
<keyword evidence="10 15" id="KW-0482">Metalloprotease</keyword>
<dbReference type="GO" id="GO:0005737">
    <property type="term" value="C:cytoplasm"/>
    <property type="evidence" value="ECO:0007669"/>
    <property type="project" value="TreeGrafter"/>
</dbReference>
<protein>
    <recommendedName>
        <fullName evidence="16">Leishmanolysin-like peptidase</fullName>
        <ecNumber evidence="16">3.4.24.-</ecNumber>
    </recommendedName>
</protein>
<evidence type="ECO:0000256" key="4">
    <source>
        <dbReference type="ARBA" id="ARBA00022670"/>
    </source>
</evidence>
<name>A0A1X0NGS6_9TRYP</name>
<dbReference type="GO" id="GO:0004222">
    <property type="term" value="F:metalloendopeptidase activity"/>
    <property type="evidence" value="ECO:0007669"/>
    <property type="project" value="UniProtKB-UniRule"/>
</dbReference>
<keyword evidence="6" id="KW-0732">Signal</keyword>
<dbReference type="GO" id="GO:0016020">
    <property type="term" value="C:membrane"/>
    <property type="evidence" value="ECO:0007669"/>
    <property type="project" value="UniProtKB-SubCell"/>
</dbReference>
<comment type="cofactor">
    <cofactor evidence="15 16">
        <name>Zn(2+)</name>
        <dbReference type="ChEBI" id="CHEBI:29105"/>
    </cofactor>
    <text evidence="15 16">Binds 1 zinc ion per subunit.</text>
</comment>
<dbReference type="Gene3D" id="2.30.34.10">
    <property type="entry name" value="Leishmanolysin domain 4"/>
    <property type="match status" value="1"/>
</dbReference>
<dbReference type="VEuPathDB" id="TriTrypDB:TM35_000541390"/>
<feature type="binding site" evidence="15">
    <location>
        <position position="165"/>
    </location>
    <ligand>
        <name>Zn(2+)</name>
        <dbReference type="ChEBI" id="CHEBI:29105"/>
        <note>catalytic</note>
    </ligand>
</feature>
<dbReference type="Gene3D" id="3.90.132.10">
    <property type="entry name" value="Leishmanolysin , domain 2"/>
    <property type="match status" value="1"/>
</dbReference>
<dbReference type="GO" id="GO:0007155">
    <property type="term" value="P:cell adhesion"/>
    <property type="evidence" value="ECO:0007669"/>
    <property type="project" value="UniProtKB-KW"/>
</dbReference>
<dbReference type="STRING" id="67003.A0A1X0NGS6"/>
<accession>A0A1X0NGS6</accession>
<dbReference type="SUPFAM" id="SSF55486">
    <property type="entry name" value="Metalloproteases ('zincins'), catalytic domain"/>
    <property type="match status" value="1"/>
</dbReference>
<dbReference type="PANTHER" id="PTHR10942">
    <property type="entry name" value="LEISHMANOLYSIN-LIKE PEPTIDASE"/>
    <property type="match status" value="1"/>
</dbReference>
<evidence type="ECO:0000256" key="7">
    <source>
        <dbReference type="ARBA" id="ARBA00022801"/>
    </source>
</evidence>
<evidence type="ECO:0000256" key="5">
    <source>
        <dbReference type="ARBA" id="ARBA00022723"/>
    </source>
</evidence>
<keyword evidence="18" id="KW-1133">Transmembrane helix</keyword>
<dbReference type="Pfam" id="PF01457">
    <property type="entry name" value="Peptidase_M8"/>
    <property type="match status" value="1"/>
</dbReference>
<gene>
    <name evidence="19" type="ORF">TM35_000541390</name>
</gene>
<keyword evidence="8 15" id="KW-0862">Zinc</keyword>
<evidence type="ECO:0000256" key="1">
    <source>
        <dbReference type="ARBA" id="ARBA00001249"/>
    </source>
</evidence>
<evidence type="ECO:0000256" key="11">
    <source>
        <dbReference type="ARBA" id="ARBA00023136"/>
    </source>
</evidence>
<comment type="similarity">
    <text evidence="3 16">Belongs to the peptidase M8 family.</text>
</comment>
<dbReference type="PANTHER" id="PTHR10942:SF0">
    <property type="entry name" value="LEISHMANOLYSIN-LIKE PEPTIDASE"/>
    <property type="match status" value="1"/>
</dbReference>
<evidence type="ECO:0000256" key="14">
    <source>
        <dbReference type="ARBA" id="ARBA00023180"/>
    </source>
</evidence>
<reference evidence="19 20" key="1">
    <citation type="submission" date="2017-03" db="EMBL/GenBank/DDBJ databases">
        <title>An alternative strategy for trypanosome survival in the mammalian bloodstream revealed through genome and transcriptome analysis of the ubiquitous bovine parasite Trypanosoma (Megatrypanum) theileri.</title>
        <authorList>
            <person name="Kelly S."/>
            <person name="Ivens A."/>
            <person name="Mott A."/>
            <person name="O'Neill E."/>
            <person name="Emms D."/>
            <person name="Macleod O."/>
            <person name="Voorheis P."/>
            <person name="Matthews J."/>
            <person name="Matthews K."/>
            <person name="Carrington M."/>
        </authorList>
    </citation>
    <scope>NUCLEOTIDE SEQUENCE [LARGE SCALE GENOMIC DNA]</scope>
    <source>
        <strain evidence="19">Edinburgh</strain>
    </source>
</reference>
<keyword evidence="18" id="KW-0812">Transmembrane</keyword>
<comment type="subcellular location">
    <subcellularLocation>
        <location evidence="2">Membrane</location>
    </subcellularLocation>
</comment>
<evidence type="ECO:0000256" key="8">
    <source>
        <dbReference type="ARBA" id="ARBA00022833"/>
    </source>
</evidence>
<evidence type="ECO:0000256" key="10">
    <source>
        <dbReference type="ARBA" id="ARBA00023049"/>
    </source>
</evidence>
<dbReference type="EC" id="3.4.24.-" evidence="16"/>
<keyword evidence="7 16" id="KW-0378">Hydrolase</keyword>
<proteinExistence type="inferred from homology"/>
<dbReference type="GeneID" id="39990544"/>